<reference evidence="2" key="1">
    <citation type="journal article" date="2015" name="Nature">
        <title>Complex archaea that bridge the gap between prokaryotes and eukaryotes.</title>
        <authorList>
            <person name="Spang A."/>
            <person name="Saw J.H."/>
            <person name="Jorgensen S.L."/>
            <person name="Zaremba-Niedzwiedzka K."/>
            <person name="Martijn J."/>
            <person name="Lind A.E."/>
            <person name="van Eijk R."/>
            <person name="Schleper C."/>
            <person name="Guy L."/>
            <person name="Ettema T.J."/>
        </authorList>
    </citation>
    <scope>NUCLEOTIDE SEQUENCE</scope>
</reference>
<proteinExistence type="predicted"/>
<name>A0A0F9NH80_9ZZZZ</name>
<feature type="transmembrane region" description="Helical" evidence="1">
    <location>
        <begin position="51"/>
        <end position="69"/>
    </location>
</feature>
<organism evidence="2">
    <name type="scientific">marine sediment metagenome</name>
    <dbReference type="NCBI Taxonomy" id="412755"/>
    <lineage>
        <taxon>unclassified sequences</taxon>
        <taxon>metagenomes</taxon>
        <taxon>ecological metagenomes</taxon>
    </lineage>
</organism>
<keyword evidence="1" id="KW-0472">Membrane</keyword>
<comment type="caution">
    <text evidence="2">The sequence shown here is derived from an EMBL/GenBank/DDBJ whole genome shotgun (WGS) entry which is preliminary data.</text>
</comment>
<dbReference type="AlphaFoldDB" id="A0A0F9NH80"/>
<dbReference type="EMBL" id="LAZR01003535">
    <property type="protein sequence ID" value="KKN17304.1"/>
    <property type="molecule type" value="Genomic_DNA"/>
</dbReference>
<gene>
    <name evidence="2" type="ORF">LCGC14_0967130</name>
</gene>
<accession>A0A0F9NH80</accession>
<keyword evidence="1" id="KW-0812">Transmembrane</keyword>
<sequence length="83" mass="8722">MTFLTIAVIGIVALAYWRGNVNVGGFIFLHMMAGGTLIAYGLALRPALDSNAGLVVSLAVLGLGAYSLFRAIESIVNLIQGRK</sequence>
<feature type="transmembrane region" description="Helical" evidence="1">
    <location>
        <begin position="25"/>
        <end position="44"/>
    </location>
</feature>
<evidence type="ECO:0000313" key="2">
    <source>
        <dbReference type="EMBL" id="KKN17304.1"/>
    </source>
</evidence>
<keyword evidence="1" id="KW-1133">Transmembrane helix</keyword>
<protein>
    <submittedName>
        <fullName evidence="2">Uncharacterized protein</fullName>
    </submittedName>
</protein>
<evidence type="ECO:0000256" key="1">
    <source>
        <dbReference type="SAM" id="Phobius"/>
    </source>
</evidence>